<feature type="transmembrane region" description="Helical" evidence="11">
    <location>
        <begin position="487"/>
        <end position="512"/>
    </location>
</feature>
<keyword evidence="10" id="KW-0325">Glycoprotein</keyword>
<keyword evidence="8 11" id="KW-1133">Transmembrane helix</keyword>
<dbReference type="CDD" id="cd03250">
    <property type="entry name" value="ABCC_MRP_domain1"/>
    <property type="match status" value="1"/>
</dbReference>
<dbReference type="EMBL" id="DS995707">
    <property type="protein sequence ID" value="EEQ34366.1"/>
    <property type="molecule type" value="Genomic_DNA"/>
</dbReference>
<dbReference type="InterPro" id="IPR027417">
    <property type="entry name" value="P-loop_NTPase"/>
</dbReference>
<feature type="transmembrane region" description="Helical" evidence="11">
    <location>
        <begin position="265"/>
        <end position="287"/>
    </location>
</feature>
<evidence type="ECO:0000256" key="2">
    <source>
        <dbReference type="ARBA" id="ARBA00009726"/>
    </source>
</evidence>
<dbReference type="InterPro" id="IPR044746">
    <property type="entry name" value="ABCC_6TM_D1"/>
</dbReference>
<feature type="transmembrane region" description="Helical" evidence="11">
    <location>
        <begin position="71"/>
        <end position="88"/>
    </location>
</feature>
<dbReference type="InterPro" id="IPR050173">
    <property type="entry name" value="ABC_transporter_C-like"/>
</dbReference>
<feature type="domain" description="ABC transporter" evidence="12">
    <location>
        <begin position="1200"/>
        <end position="1432"/>
    </location>
</feature>
<dbReference type="eggNOG" id="KOG0054">
    <property type="taxonomic scope" value="Eukaryota"/>
</dbReference>
<dbReference type="InterPro" id="IPR056227">
    <property type="entry name" value="TMD0_ABC"/>
</dbReference>
<dbReference type="Gene3D" id="3.40.50.300">
    <property type="entry name" value="P-loop containing nucleotide triphosphate hydrolases"/>
    <property type="match status" value="2"/>
</dbReference>
<feature type="transmembrane region" description="Helical" evidence="11">
    <location>
        <begin position="872"/>
        <end position="895"/>
    </location>
</feature>
<dbReference type="OrthoDB" id="6500128at2759"/>
<comment type="similarity">
    <text evidence="2">Belongs to the ABC transporter superfamily. ABCC family. Conjugate transporter (TC 3.A.1.208) subfamily.</text>
</comment>
<organism evidence="14 15">
    <name type="scientific">Arthroderma otae (strain ATCC MYA-4605 / CBS 113480)</name>
    <name type="common">Microsporum canis</name>
    <dbReference type="NCBI Taxonomy" id="554155"/>
    <lineage>
        <taxon>Eukaryota</taxon>
        <taxon>Fungi</taxon>
        <taxon>Dikarya</taxon>
        <taxon>Ascomycota</taxon>
        <taxon>Pezizomycotina</taxon>
        <taxon>Eurotiomycetes</taxon>
        <taxon>Eurotiomycetidae</taxon>
        <taxon>Onygenales</taxon>
        <taxon>Arthrodermataceae</taxon>
        <taxon>Microsporum</taxon>
    </lineage>
</organism>
<dbReference type="PROSITE" id="PS50893">
    <property type="entry name" value="ABC_TRANSPORTER_2"/>
    <property type="match status" value="2"/>
</dbReference>
<feature type="domain" description="ABC transmembrane type-1" evidence="13">
    <location>
        <begin position="883"/>
        <end position="1153"/>
    </location>
</feature>
<dbReference type="OMA" id="PMALLNW"/>
<evidence type="ECO:0000256" key="10">
    <source>
        <dbReference type="ARBA" id="ARBA00023180"/>
    </source>
</evidence>
<evidence type="ECO:0000256" key="3">
    <source>
        <dbReference type="ARBA" id="ARBA00022448"/>
    </source>
</evidence>
<keyword evidence="7" id="KW-0067">ATP-binding</keyword>
<feature type="transmembrane region" description="Helical" evidence="11">
    <location>
        <begin position="307"/>
        <end position="331"/>
    </location>
</feature>
<keyword evidence="15" id="KW-1185">Reference proteome</keyword>
<dbReference type="GO" id="GO:0016887">
    <property type="term" value="F:ATP hydrolysis activity"/>
    <property type="evidence" value="ECO:0007669"/>
    <property type="project" value="InterPro"/>
</dbReference>
<evidence type="ECO:0000256" key="6">
    <source>
        <dbReference type="ARBA" id="ARBA00022741"/>
    </source>
</evidence>
<evidence type="ECO:0000313" key="15">
    <source>
        <dbReference type="Proteomes" id="UP000002035"/>
    </source>
</evidence>
<dbReference type="InterPro" id="IPR003593">
    <property type="entry name" value="AAA+_ATPase"/>
</dbReference>
<dbReference type="InterPro" id="IPR044726">
    <property type="entry name" value="ABCC_6TM_D2"/>
</dbReference>
<evidence type="ECO:0000256" key="1">
    <source>
        <dbReference type="ARBA" id="ARBA00004651"/>
    </source>
</evidence>
<dbReference type="CDD" id="cd18579">
    <property type="entry name" value="ABC_6TM_ABCC_D1"/>
    <property type="match status" value="1"/>
</dbReference>
<dbReference type="GO" id="GO:0005886">
    <property type="term" value="C:plasma membrane"/>
    <property type="evidence" value="ECO:0007669"/>
    <property type="project" value="UniProtKB-SubCell"/>
</dbReference>
<feature type="transmembrane region" description="Helical" evidence="11">
    <location>
        <begin position="1000"/>
        <end position="1019"/>
    </location>
</feature>
<evidence type="ECO:0000256" key="4">
    <source>
        <dbReference type="ARBA" id="ARBA00022475"/>
    </source>
</evidence>
<dbReference type="SUPFAM" id="SSF90123">
    <property type="entry name" value="ABC transporter transmembrane region"/>
    <property type="match status" value="2"/>
</dbReference>
<dbReference type="InterPro" id="IPR011527">
    <property type="entry name" value="ABC1_TM_dom"/>
</dbReference>
<dbReference type="FunFam" id="3.40.50.300:FF:000838">
    <property type="entry name" value="ABC multidrug transporter (Eurofung)"/>
    <property type="match status" value="1"/>
</dbReference>
<gene>
    <name evidence="14" type="ORF">MCYG_07185</name>
</gene>
<dbReference type="SUPFAM" id="SSF52540">
    <property type="entry name" value="P-loop containing nucleoside triphosphate hydrolases"/>
    <property type="match status" value="2"/>
</dbReference>
<feature type="transmembrane region" description="Helical" evidence="11">
    <location>
        <begin position="30"/>
        <end position="50"/>
    </location>
</feature>
<feature type="transmembrane region" description="Helical" evidence="11">
    <location>
        <begin position="921"/>
        <end position="943"/>
    </location>
</feature>
<feature type="transmembrane region" description="Helical" evidence="11">
    <location>
        <begin position="1107"/>
        <end position="1128"/>
    </location>
</feature>
<keyword evidence="5 11" id="KW-0812">Transmembrane</keyword>
<dbReference type="Proteomes" id="UP000002035">
    <property type="component" value="Unassembled WGS sequence"/>
</dbReference>
<evidence type="ECO:0000259" key="12">
    <source>
        <dbReference type="PROSITE" id="PS50893"/>
    </source>
</evidence>
<feature type="transmembrane region" description="Helical" evidence="11">
    <location>
        <begin position="1025"/>
        <end position="1043"/>
    </location>
</feature>
<dbReference type="Gene3D" id="1.20.1560.10">
    <property type="entry name" value="ABC transporter type 1, transmembrane domain"/>
    <property type="match status" value="2"/>
</dbReference>
<feature type="transmembrane region" description="Helical" evidence="11">
    <location>
        <begin position="404"/>
        <end position="425"/>
    </location>
</feature>
<dbReference type="GeneID" id="9225395"/>
<dbReference type="InterPro" id="IPR003439">
    <property type="entry name" value="ABC_transporter-like_ATP-bd"/>
</dbReference>
<evidence type="ECO:0000256" key="5">
    <source>
        <dbReference type="ARBA" id="ARBA00022692"/>
    </source>
</evidence>
<feature type="domain" description="ABC transmembrane type-1" evidence="13">
    <location>
        <begin position="276"/>
        <end position="542"/>
    </location>
</feature>
<evidence type="ECO:0000256" key="7">
    <source>
        <dbReference type="ARBA" id="ARBA00022840"/>
    </source>
</evidence>
<dbReference type="VEuPathDB" id="FungiDB:MCYG_07185"/>
<keyword evidence="9 11" id="KW-0472">Membrane</keyword>
<keyword evidence="3" id="KW-0813">Transport</keyword>
<dbReference type="PANTHER" id="PTHR24223:SF399">
    <property type="entry name" value="ABC TRANSPORTER ATNG"/>
    <property type="match status" value="1"/>
</dbReference>
<evidence type="ECO:0000313" key="14">
    <source>
        <dbReference type="EMBL" id="EEQ34366.1"/>
    </source>
</evidence>
<dbReference type="PROSITE" id="PS50929">
    <property type="entry name" value="ABC_TM1F"/>
    <property type="match status" value="2"/>
</dbReference>
<name>C5FXW8_ARTOC</name>
<evidence type="ECO:0000256" key="9">
    <source>
        <dbReference type="ARBA" id="ARBA00023136"/>
    </source>
</evidence>
<dbReference type="GO" id="GO:0140359">
    <property type="term" value="F:ABC-type transporter activity"/>
    <property type="evidence" value="ECO:0007669"/>
    <property type="project" value="InterPro"/>
</dbReference>
<dbReference type="STRING" id="554155.C5FXW8"/>
<dbReference type="InterPro" id="IPR036640">
    <property type="entry name" value="ABC1_TM_sf"/>
</dbReference>
<dbReference type="RefSeq" id="XP_002843402.1">
    <property type="nucleotide sequence ID" value="XM_002843356.1"/>
</dbReference>
<dbReference type="FunFam" id="1.20.1560.10:FF:000055">
    <property type="entry name" value="ABC multidrug transporter (Eurofung)"/>
    <property type="match status" value="1"/>
</dbReference>
<keyword evidence="4" id="KW-1003">Cell membrane</keyword>
<sequence length="1438" mass="159751">MHDTCEDSSFGPIANDCYRGWDFTLLFENAILSIIPSLLLLIAGLGRLIYLQGQIQLVLARKFQLFKASAYLVYGMLQVALLASWSVHDTLRSWSSITAAALSLVTFTILLLLSYFEHGRNIRPSSTLLIYLFFSMAFDATRTRTLFLMTPHSILSVLSVSSTAMKTFILVLESWEKAKYIQRPVCVPYGPEDTSSILNRCVFFWLNRLLLKGARFTLLPKDLYCLAQGMDANSLGSPFLDTWEKLSENHQRYAVMRALTITLKWPIIMVVLPRSILIGLTVCQPILLNKLLNYLAEPSNLKEEDIGYGLIGAYALVYLGIAISTGFYWYYHYRVLTMIRGCLVSAVGRKTLQLNTHSVEDPKAAVTLMSIDVERIIFGLRSFHEFWANAIQAGFLVFLLERQLGIVFIVPLVIAVLSSVLSIWASGSSDTYQTAWTSISQLRIGSISNMLSSIKPLKMRGLTETLSSVVQNIRLQEIKLANRFRMLLVWTTGLGYVPQFISPPLTFLLFILRAKGNSQPFDASRAFTSLSLLLILAQSLSQTLLDLPPLLASFGSSSRIDKFLSTEPRVDTRHFPVLSDELRDTACEKTFTPNHSIVKVADGFFGWKSGHDVLRGINIAIPRGQCTFIVGPVASGKSTLCHALLGETPTSTGKVEVFADTKGIGFCCQTPHLTNGTIQQNIIGFSALQPDWYNTVVKACALVADIDSLSHGNETMVGSDGINLSGGQKQKIAIARSLYALKPILLFDDVLSGLDSTGAAHIFQEVMGPRGLAQKRGITVILATHATEFLPFVDHVIALNESGQVAQQGAFQSLRLQAGYIGSLSISKEVEEDIVSRTDQEIINHVGALISNEKTDENMPIRPPGNFRIYRYYFRAAGTWTSILLLALVICYATLYNFPTYWLRIWVDASSSSRPARLDDIGYWAIYTVLQSSALFLLLGVAYHTLIRFVSRAGSNLHKDILAVVINAPLSFFGSTDIGVTINRFSQDIQLVDTELPMALLNWLLTVFLALGQVILIIISSPWVGFAFIIIFPVLYTMQNFYLRTSRQLRLLELEAKSPLYSNFLETLNGLSTLRAFGWTTQTLEINHRLLDESQKPLYLLYMVQRWLTFVLDVIVAFIAVIVVTLAVTLKASGGLTGVALTQVLSLNLILTSIIIAWTSLETSIGSVSRIQHFTKSTPSEHKSVEVVQPPLDWPHRGRIYINNVTAYYESRPGSPVLSDLNITIEEGHKIGICGRSGSGKSSLLLLLLRLLEVQGGSVTVDGLDLTSLPRNIIRSRFNMIPQEPVFIPGTTRSNLDPNNQYSDSEITIALKKVLLYDVISTLGGIDSEIQPNSLSHGQRQLFCLAGAILRKSRIVLLDEITSNVDQATDELMQKIVREEFNLCTIIAIAHRLNTLIDFDNVIVLDGGRVVESGSPRDLLSKDSLFKKMWRGDTRHID</sequence>
<dbReference type="HOGENOM" id="CLU_000604_27_5_1"/>
<dbReference type="Pfam" id="PF24357">
    <property type="entry name" value="TMD0_ABC"/>
    <property type="match status" value="1"/>
</dbReference>
<keyword evidence="6" id="KW-0547">Nucleotide-binding</keyword>
<dbReference type="Pfam" id="PF00664">
    <property type="entry name" value="ABC_membrane"/>
    <property type="match status" value="1"/>
</dbReference>
<evidence type="ECO:0000256" key="8">
    <source>
        <dbReference type="ARBA" id="ARBA00022989"/>
    </source>
</evidence>
<feature type="transmembrane region" description="Helical" evidence="11">
    <location>
        <begin position="94"/>
        <end position="116"/>
    </location>
</feature>
<accession>C5FXW8</accession>
<feature type="domain" description="ABC transporter" evidence="12">
    <location>
        <begin position="598"/>
        <end position="826"/>
    </location>
</feature>
<evidence type="ECO:0000256" key="11">
    <source>
        <dbReference type="SAM" id="Phobius"/>
    </source>
</evidence>
<dbReference type="PROSITE" id="PS00211">
    <property type="entry name" value="ABC_TRANSPORTER_1"/>
    <property type="match status" value="2"/>
</dbReference>
<protein>
    <submittedName>
        <fullName evidence="14">ABC transporter</fullName>
    </submittedName>
</protein>
<dbReference type="FunFam" id="1.20.1560.10:FF:000066">
    <property type="entry name" value="ABC multidrug transporter (Eurofung)"/>
    <property type="match status" value="1"/>
</dbReference>
<dbReference type="PANTHER" id="PTHR24223">
    <property type="entry name" value="ATP-BINDING CASSETTE SUB-FAMILY C"/>
    <property type="match status" value="1"/>
</dbReference>
<dbReference type="InterPro" id="IPR017871">
    <property type="entry name" value="ABC_transporter-like_CS"/>
</dbReference>
<dbReference type="GO" id="GO:0005524">
    <property type="term" value="F:ATP binding"/>
    <property type="evidence" value="ECO:0007669"/>
    <property type="project" value="UniProtKB-KW"/>
</dbReference>
<dbReference type="Pfam" id="PF00005">
    <property type="entry name" value="ABC_tran"/>
    <property type="match status" value="2"/>
</dbReference>
<feature type="transmembrane region" description="Helical" evidence="11">
    <location>
        <begin position="1140"/>
        <end position="1161"/>
    </location>
</feature>
<reference evidence="15" key="1">
    <citation type="journal article" date="2012" name="MBio">
        <title>Comparative genome analysis of Trichophyton rubrum and related dermatophytes reveals candidate genes involved in infection.</title>
        <authorList>
            <person name="Martinez D.A."/>
            <person name="Oliver B.G."/>
            <person name="Graeser Y."/>
            <person name="Goldberg J.M."/>
            <person name="Li W."/>
            <person name="Martinez-Rossi N.M."/>
            <person name="Monod M."/>
            <person name="Shelest E."/>
            <person name="Barton R.C."/>
            <person name="Birch E."/>
            <person name="Brakhage A.A."/>
            <person name="Chen Z."/>
            <person name="Gurr S.J."/>
            <person name="Heiman D."/>
            <person name="Heitman J."/>
            <person name="Kosti I."/>
            <person name="Rossi A."/>
            <person name="Saif S."/>
            <person name="Samalova M."/>
            <person name="Saunders C.W."/>
            <person name="Shea T."/>
            <person name="Summerbell R.C."/>
            <person name="Xu J."/>
            <person name="Young S."/>
            <person name="Zeng Q."/>
            <person name="Birren B.W."/>
            <person name="Cuomo C.A."/>
            <person name="White T.C."/>
        </authorList>
    </citation>
    <scope>NUCLEOTIDE SEQUENCE [LARGE SCALE GENOMIC DNA]</scope>
    <source>
        <strain evidence="15">ATCC MYA-4605 / CBS 113480</strain>
    </source>
</reference>
<comment type="subcellular location">
    <subcellularLocation>
        <location evidence="1">Cell membrane</location>
        <topology evidence="1">Multi-pass membrane protein</topology>
    </subcellularLocation>
</comment>
<dbReference type="CDD" id="cd18580">
    <property type="entry name" value="ABC_6TM_ABCC_D2"/>
    <property type="match status" value="1"/>
</dbReference>
<dbReference type="CDD" id="cd03244">
    <property type="entry name" value="ABCC_MRP_domain2"/>
    <property type="match status" value="1"/>
</dbReference>
<proteinExistence type="inferred from homology"/>
<dbReference type="SMART" id="SM00382">
    <property type="entry name" value="AAA"/>
    <property type="match status" value="2"/>
</dbReference>
<evidence type="ECO:0000259" key="13">
    <source>
        <dbReference type="PROSITE" id="PS50929"/>
    </source>
</evidence>